<reference evidence="2" key="3">
    <citation type="submission" date="2018-08" db="UniProtKB">
        <authorList>
            <consortium name="EnsemblPlants"/>
        </authorList>
    </citation>
    <scope>IDENTIFICATION</scope>
    <source>
        <strain evidence="2">cv. Bd21</strain>
    </source>
</reference>
<keyword evidence="3" id="KW-1185">Reference proteome</keyword>
<sequence length="135" mass="15953">MEKPEDCVFCTEKESVHHLLFDCVVARLIWKIVSFYFNRQLGSDLESIARLWISNKSHGTLNSVCSAVLWCIWKFRNSFVFNNAVWLSTNQLWWLILQSIQKWKTIFMQEDSEQVEGFCTLLRSVLKAPPPLDWH</sequence>
<dbReference type="Proteomes" id="UP000008810">
    <property type="component" value="Chromosome 1"/>
</dbReference>
<dbReference type="EnsemblPlants" id="PNT78344">
    <property type="protein sequence ID" value="PNT78344"/>
    <property type="gene ID" value="BRADI_1g77870v3"/>
</dbReference>
<evidence type="ECO:0000313" key="2">
    <source>
        <dbReference type="EnsemblPlants" id="PNT78344"/>
    </source>
</evidence>
<dbReference type="AlphaFoldDB" id="A0A2K2DVP0"/>
<proteinExistence type="predicted"/>
<dbReference type="Gramene" id="PNT78344">
    <property type="protein sequence ID" value="PNT78344"/>
    <property type="gene ID" value="BRADI_1g77870v3"/>
</dbReference>
<evidence type="ECO:0000313" key="1">
    <source>
        <dbReference type="EMBL" id="PNT78344.1"/>
    </source>
</evidence>
<name>A0A2K2DVP0_BRADI</name>
<accession>A0A2K2DVP0</accession>
<gene>
    <name evidence="1" type="ORF">BRADI_1g77870v3</name>
</gene>
<protein>
    <recommendedName>
        <fullName evidence="4">Reverse transcriptase zinc-binding domain-containing protein</fullName>
    </recommendedName>
</protein>
<evidence type="ECO:0000313" key="3">
    <source>
        <dbReference type="Proteomes" id="UP000008810"/>
    </source>
</evidence>
<dbReference type="EMBL" id="CM000880">
    <property type="protein sequence ID" value="PNT78344.1"/>
    <property type="molecule type" value="Genomic_DNA"/>
</dbReference>
<dbReference type="OrthoDB" id="682975at2759"/>
<evidence type="ECO:0008006" key="4">
    <source>
        <dbReference type="Google" id="ProtNLM"/>
    </source>
</evidence>
<reference evidence="1 2" key="1">
    <citation type="journal article" date="2010" name="Nature">
        <title>Genome sequencing and analysis of the model grass Brachypodium distachyon.</title>
        <authorList>
            <consortium name="International Brachypodium Initiative"/>
        </authorList>
    </citation>
    <scope>NUCLEOTIDE SEQUENCE [LARGE SCALE GENOMIC DNA]</scope>
    <source>
        <strain evidence="1 2">Bd21</strain>
    </source>
</reference>
<organism evidence="1">
    <name type="scientific">Brachypodium distachyon</name>
    <name type="common">Purple false brome</name>
    <name type="synonym">Trachynia distachya</name>
    <dbReference type="NCBI Taxonomy" id="15368"/>
    <lineage>
        <taxon>Eukaryota</taxon>
        <taxon>Viridiplantae</taxon>
        <taxon>Streptophyta</taxon>
        <taxon>Embryophyta</taxon>
        <taxon>Tracheophyta</taxon>
        <taxon>Spermatophyta</taxon>
        <taxon>Magnoliopsida</taxon>
        <taxon>Liliopsida</taxon>
        <taxon>Poales</taxon>
        <taxon>Poaceae</taxon>
        <taxon>BOP clade</taxon>
        <taxon>Pooideae</taxon>
        <taxon>Stipodae</taxon>
        <taxon>Brachypodieae</taxon>
        <taxon>Brachypodium</taxon>
    </lineage>
</organism>
<reference evidence="1" key="2">
    <citation type="submission" date="2017-06" db="EMBL/GenBank/DDBJ databases">
        <title>WGS assembly of Brachypodium distachyon.</title>
        <authorList>
            <consortium name="The International Brachypodium Initiative"/>
            <person name="Lucas S."/>
            <person name="Harmon-Smith M."/>
            <person name="Lail K."/>
            <person name="Tice H."/>
            <person name="Grimwood J."/>
            <person name="Bruce D."/>
            <person name="Barry K."/>
            <person name="Shu S."/>
            <person name="Lindquist E."/>
            <person name="Wang M."/>
            <person name="Pitluck S."/>
            <person name="Vogel J.P."/>
            <person name="Garvin D.F."/>
            <person name="Mockler T.C."/>
            <person name="Schmutz J."/>
            <person name="Rokhsar D."/>
            <person name="Bevan M.W."/>
        </authorList>
    </citation>
    <scope>NUCLEOTIDE SEQUENCE</scope>
    <source>
        <strain evidence="1">Bd21</strain>
    </source>
</reference>
<dbReference type="InParanoid" id="A0A2K2DVP0"/>